<accession>A0ABZ2LPN3</accession>
<keyword evidence="2" id="KW-0813">Transport</keyword>
<dbReference type="InterPro" id="IPR027417">
    <property type="entry name" value="P-loop_NTPase"/>
</dbReference>
<dbReference type="Proteomes" id="UP001370348">
    <property type="component" value="Chromosome"/>
</dbReference>
<protein>
    <submittedName>
        <fullName evidence="6">ABC transporter ATP-binding protein</fullName>
    </submittedName>
</protein>
<dbReference type="InterPro" id="IPR003593">
    <property type="entry name" value="AAA+_ATPase"/>
</dbReference>
<proteinExistence type="inferred from homology"/>
<feature type="domain" description="ABC transporter" evidence="5">
    <location>
        <begin position="4"/>
        <end position="246"/>
    </location>
</feature>
<dbReference type="SUPFAM" id="SSF52540">
    <property type="entry name" value="P-loop containing nucleoside triphosphate hydrolases"/>
    <property type="match status" value="1"/>
</dbReference>
<evidence type="ECO:0000256" key="4">
    <source>
        <dbReference type="ARBA" id="ARBA00022840"/>
    </source>
</evidence>
<evidence type="ECO:0000256" key="3">
    <source>
        <dbReference type="ARBA" id="ARBA00022741"/>
    </source>
</evidence>
<keyword evidence="3" id="KW-0547">Nucleotide-binding</keyword>
<dbReference type="InterPro" id="IPR003439">
    <property type="entry name" value="ABC_transporter-like_ATP-bd"/>
</dbReference>
<evidence type="ECO:0000259" key="5">
    <source>
        <dbReference type="PROSITE" id="PS50893"/>
    </source>
</evidence>
<evidence type="ECO:0000313" key="6">
    <source>
        <dbReference type="EMBL" id="WXB12310.1"/>
    </source>
</evidence>
<dbReference type="PROSITE" id="PS50893">
    <property type="entry name" value="ABC_TRANSPORTER_2"/>
    <property type="match status" value="1"/>
</dbReference>
<dbReference type="PANTHER" id="PTHR43335:SF4">
    <property type="entry name" value="ABC TRANSPORTER, ATP-BINDING PROTEIN"/>
    <property type="match status" value="1"/>
</dbReference>
<dbReference type="RefSeq" id="WP_394821932.1">
    <property type="nucleotide sequence ID" value="NZ_CP089984.1"/>
</dbReference>
<evidence type="ECO:0000256" key="2">
    <source>
        <dbReference type="ARBA" id="ARBA00022448"/>
    </source>
</evidence>
<evidence type="ECO:0000313" key="7">
    <source>
        <dbReference type="Proteomes" id="UP001370348"/>
    </source>
</evidence>
<organism evidence="6 7">
    <name type="scientific">Pendulispora albinea</name>
    <dbReference type="NCBI Taxonomy" id="2741071"/>
    <lineage>
        <taxon>Bacteria</taxon>
        <taxon>Pseudomonadati</taxon>
        <taxon>Myxococcota</taxon>
        <taxon>Myxococcia</taxon>
        <taxon>Myxococcales</taxon>
        <taxon>Sorangiineae</taxon>
        <taxon>Pendulisporaceae</taxon>
        <taxon>Pendulispora</taxon>
    </lineage>
</organism>
<reference evidence="6 7" key="1">
    <citation type="submission" date="2021-12" db="EMBL/GenBank/DDBJ databases">
        <title>Discovery of the Pendulisporaceae a myxobacterial family with distinct sporulation behavior and unique specialized metabolism.</title>
        <authorList>
            <person name="Garcia R."/>
            <person name="Popoff A."/>
            <person name="Bader C.D."/>
            <person name="Loehr J."/>
            <person name="Walesch S."/>
            <person name="Walt C."/>
            <person name="Boldt J."/>
            <person name="Bunk B."/>
            <person name="Haeckl F.J.F.P.J."/>
            <person name="Gunesch A.P."/>
            <person name="Birkelbach J."/>
            <person name="Nuebel U."/>
            <person name="Pietschmann T."/>
            <person name="Bach T."/>
            <person name="Mueller R."/>
        </authorList>
    </citation>
    <scope>NUCLEOTIDE SEQUENCE [LARGE SCALE GENOMIC DNA]</scope>
    <source>
        <strain evidence="6 7">MSr11954</strain>
    </source>
</reference>
<dbReference type="EMBL" id="CP089984">
    <property type="protein sequence ID" value="WXB12310.1"/>
    <property type="molecule type" value="Genomic_DNA"/>
</dbReference>
<dbReference type="Gene3D" id="3.40.50.300">
    <property type="entry name" value="P-loop containing nucleotide triphosphate hydrolases"/>
    <property type="match status" value="1"/>
</dbReference>
<dbReference type="GO" id="GO:0005524">
    <property type="term" value="F:ATP binding"/>
    <property type="evidence" value="ECO:0007669"/>
    <property type="project" value="UniProtKB-KW"/>
</dbReference>
<gene>
    <name evidence="6" type="ORF">LZC94_31235</name>
</gene>
<keyword evidence="4 6" id="KW-0067">ATP-binding</keyword>
<comment type="similarity">
    <text evidence="1">Belongs to the ABC transporter superfamily.</text>
</comment>
<dbReference type="InterPro" id="IPR017871">
    <property type="entry name" value="ABC_transporter-like_CS"/>
</dbReference>
<evidence type="ECO:0000256" key="1">
    <source>
        <dbReference type="ARBA" id="ARBA00005417"/>
    </source>
</evidence>
<dbReference type="CDD" id="cd03230">
    <property type="entry name" value="ABC_DR_subfamily_A"/>
    <property type="match status" value="1"/>
</dbReference>
<dbReference type="PROSITE" id="PS00211">
    <property type="entry name" value="ABC_TRANSPORTER_1"/>
    <property type="match status" value="1"/>
</dbReference>
<keyword evidence="7" id="KW-1185">Reference proteome</keyword>
<name>A0ABZ2LPN3_9BACT</name>
<dbReference type="Pfam" id="PF00005">
    <property type="entry name" value="ABC_tran"/>
    <property type="match status" value="1"/>
</dbReference>
<dbReference type="PANTHER" id="PTHR43335">
    <property type="entry name" value="ABC TRANSPORTER, ATP-BINDING PROTEIN"/>
    <property type="match status" value="1"/>
</dbReference>
<sequence>MPVLAVRDLAKTFRKSFAFAPSFPFVSARTIEAVRGISFEVERGEIFGLLGPNGAGKTTTFKMLTGLVAPTAGKATLFDLPLSHDSLRKVGFLPETPYVYPHLTPREFVALCARLSDVEGRGLPARVAGVLGRVEMSQAIDRPVRTLSKGMLQRVALASALVHEPELLVLDEPMDGLDPSGRMMVRELLREEKAKGRTILLSSHILRDIELLCDRICILRAGKVALEGAVPALLARHDGSRTEITLLADAKTEVIVATSEAEVADVLGRALARGARVMSVKRETLEELFVRGSNDAPS</sequence>
<dbReference type="SMART" id="SM00382">
    <property type="entry name" value="AAA"/>
    <property type="match status" value="1"/>
</dbReference>